<reference evidence="2 3" key="1">
    <citation type="journal article" date="2018" name="Sci. Rep.">
        <title>Genomic signatures of local adaptation to the degree of environmental predictability in rotifers.</title>
        <authorList>
            <person name="Franch-Gras L."/>
            <person name="Hahn C."/>
            <person name="Garcia-Roger E.M."/>
            <person name="Carmona M.J."/>
            <person name="Serra M."/>
            <person name="Gomez A."/>
        </authorList>
    </citation>
    <scope>NUCLEOTIDE SEQUENCE [LARGE SCALE GENOMIC DNA]</scope>
    <source>
        <strain evidence="2">HYR1</strain>
    </source>
</reference>
<feature type="region of interest" description="Disordered" evidence="1">
    <location>
        <begin position="118"/>
        <end position="138"/>
    </location>
</feature>
<sequence length="138" mass="16213">MLIRTEKKYQKVRKNASRLYHIFARSHYLQQLFKLSYNYLTKLIAYQPSRKLGLSAVAETGISKVRLVEVPNTHGVDIYGAKNIFDNLRIVYRFDYRFVEVFNGSRLRFKEKPPKTVGIIEEPGKENDRSSLDDLRNI</sequence>
<name>A0A3M7Q688_BRAPC</name>
<keyword evidence="3" id="KW-1185">Reference proteome</keyword>
<evidence type="ECO:0000313" key="3">
    <source>
        <dbReference type="Proteomes" id="UP000276133"/>
    </source>
</evidence>
<dbReference type="AlphaFoldDB" id="A0A3M7Q688"/>
<comment type="caution">
    <text evidence="2">The sequence shown here is derived from an EMBL/GenBank/DDBJ whole genome shotgun (WGS) entry which is preliminary data.</text>
</comment>
<feature type="compositionally biased region" description="Basic and acidic residues" evidence="1">
    <location>
        <begin position="122"/>
        <end position="138"/>
    </location>
</feature>
<protein>
    <submittedName>
        <fullName evidence="2">Uncharacterized protein</fullName>
    </submittedName>
</protein>
<dbReference type="Proteomes" id="UP000276133">
    <property type="component" value="Unassembled WGS sequence"/>
</dbReference>
<gene>
    <name evidence="2" type="ORF">BpHYR1_049747</name>
</gene>
<proteinExistence type="predicted"/>
<evidence type="ECO:0000256" key="1">
    <source>
        <dbReference type="SAM" id="MobiDB-lite"/>
    </source>
</evidence>
<organism evidence="2 3">
    <name type="scientific">Brachionus plicatilis</name>
    <name type="common">Marine rotifer</name>
    <name type="synonym">Brachionus muelleri</name>
    <dbReference type="NCBI Taxonomy" id="10195"/>
    <lineage>
        <taxon>Eukaryota</taxon>
        <taxon>Metazoa</taxon>
        <taxon>Spiralia</taxon>
        <taxon>Gnathifera</taxon>
        <taxon>Rotifera</taxon>
        <taxon>Eurotatoria</taxon>
        <taxon>Monogononta</taxon>
        <taxon>Pseudotrocha</taxon>
        <taxon>Ploima</taxon>
        <taxon>Brachionidae</taxon>
        <taxon>Brachionus</taxon>
    </lineage>
</organism>
<accession>A0A3M7Q688</accession>
<evidence type="ECO:0000313" key="2">
    <source>
        <dbReference type="EMBL" id="RNA06759.1"/>
    </source>
</evidence>
<dbReference type="EMBL" id="REGN01007295">
    <property type="protein sequence ID" value="RNA06759.1"/>
    <property type="molecule type" value="Genomic_DNA"/>
</dbReference>